<dbReference type="Pfam" id="PF03101">
    <property type="entry name" value="FAR1"/>
    <property type="match status" value="1"/>
</dbReference>
<gene>
    <name evidence="4" type="ORF">RD792_013034</name>
</gene>
<dbReference type="PANTHER" id="PTHR47718">
    <property type="entry name" value="OS01G0519700 PROTEIN"/>
    <property type="match status" value="1"/>
</dbReference>
<feature type="compositionally biased region" description="Basic and acidic residues" evidence="2">
    <location>
        <begin position="606"/>
        <end position="617"/>
    </location>
</feature>
<dbReference type="PROSITE" id="PS50966">
    <property type="entry name" value="ZF_SWIM"/>
    <property type="match status" value="1"/>
</dbReference>
<dbReference type="PANTHER" id="PTHR47718:SF7">
    <property type="entry name" value="PROTEIN FAR1-RELATED SEQUENCE"/>
    <property type="match status" value="1"/>
</dbReference>
<keyword evidence="1" id="KW-0479">Metal-binding</keyword>
<evidence type="ECO:0000313" key="4">
    <source>
        <dbReference type="EMBL" id="KAK4479980.1"/>
    </source>
</evidence>
<keyword evidence="1" id="KW-0863">Zinc-finger</keyword>
<evidence type="ECO:0000256" key="1">
    <source>
        <dbReference type="PROSITE-ProRule" id="PRU00325"/>
    </source>
</evidence>
<evidence type="ECO:0000313" key="5">
    <source>
        <dbReference type="Proteomes" id="UP001291926"/>
    </source>
</evidence>
<dbReference type="Proteomes" id="UP001291926">
    <property type="component" value="Unassembled WGS sequence"/>
</dbReference>
<keyword evidence="1" id="KW-0862">Zinc</keyword>
<protein>
    <recommendedName>
        <fullName evidence="3">SWIM-type domain-containing protein</fullName>
    </recommendedName>
</protein>
<reference evidence="4 5" key="1">
    <citation type="journal article" date="2023" name="bioRxiv">
        <title>Genome report: Whole genome sequence and annotation of Penstemon davidsonii.</title>
        <authorList>
            <person name="Ostevik K.L."/>
            <person name="Alabady M."/>
            <person name="Zhang M."/>
            <person name="Rausher M.D."/>
        </authorList>
    </citation>
    <scope>NUCLEOTIDE SEQUENCE [LARGE SCALE GENOMIC DNA]</scope>
    <source>
        <strain evidence="4">DNT005</strain>
        <tissue evidence="4">Whole leaf</tissue>
    </source>
</reference>
<dbReference type="EMBL" id="JAYDYQ010002686">
    <property type="protein sequence ID" value="KAK4479980.1"/>
    <property type="molecule type" value="Genomic_DNA"/>
</dbReference>
<proteinExistence type="predicted"/>
<sequence length="668" mass="76812">MGLYQEGFRGKKEEGQIMLREAKPLTRCGCKASLRVIRDLNSGKYIVSRFFNNHNHELHGCMKSTMSQSDKTMLALMTKIGFKPSQVMHYLEQLAGGAGKLSFRRKSGYNWLNKLRAERIQKGDMKTVINDLEELKLKDASLFYKYSSVEDGTLTRLFWCDGCSRAEYKAFGDVLIFDSTYKTNKYLYPLVIFSGAMGGKIPEVVLTNQDAAMRSTIVSEFVGTRHMICSWHLCRNVRKNIKNSAFCNDFFSLMDLNCSIEEFELTWSNMVEKHNLSNNKWVVDTYEIRERCAEAYFGEQFMSMMTTMQRAESVNALIKLSVDHNMSITDFLDHYFRTLQRLRSDFIEMQKLSEQDEHEVRESPLKRLEEQALSIYTLKIYFLIRKEIRNEQGVVGESRSKDKNGNEIFVYRENKEIEVSIHRVIADESLSKFQCDCFKLESEGISCRHIISTLKYYAIKKFPQYMIKRRWSKEVGTSLRKQFPDPCHVADSQEHRFGELNKECLNLSFVSSQSQKEYSNSLKRVREVAEMANDEIMMQSQCGSVPSENKVKVEIDSSNEGLQDPVIENITTFRDPCRKKSRGATGGKKQKCGMCGVLGHKSTTCEMRDPSIDDGEKKKKTNATPSPKERSTRVDNSTEDPEIPSQESTHPDSHSNNTHHLGSYGPLP</sequence>
<accession>A0ABR0CTB4</accession>
<keyword evidence="5" id="KW-1185">Reference proteome</keyword>
<evidence type="ECO:0000259" key="3">
    <source>
        <dbReference type="PROSITE" id="PS50966"/>
    </source>
</evidence>
<name>A0ABR0CTB4_9LAMI</name>
<dbReference type="InterPro" id="IPR007527">
    <property type="entry name" value="Znf_SWIM"/>
</dbReference>
<feature type="region of interest" description="Disordered" evidence="2">
    <location>
        <begin position="603"/>
        <end position="668"/>
    </location>
</feature>
<evidence type="ECO:0000256" key="2">
    <source>
        <dbReference type="SAM" id="MobiDB-lite"/>
    </source>
</evidence>
<comment type="caution">
    <text evidence="4">The sequence shown here is derived from an EMBL/GenBank/DDBJ whole genome shotgun (WGS) entry which is preliminary data.</text>
</comment>
<dbReference type="InterPro" id="IPR004330">
    <property type="entry name" value="FAR1_DNA_bnd_dom"/>
</dbReference>
<organism evidence="4 5">
    <name type="scientific">Penstemon davidsonii</name>
    <dbReference type="NCBI Taxonomy" id="160366"/>
    <lineage>
        <taxon>Eukaryota</taxon>
        <taxon>Viridiplantae</taxon>
        <taxon>Streptophyta</taxon>
        <taxon>Embryophyta</taxon>
        <taxon>Tracheophyta</taxon>
        <taxon>Spermatophyta</taxon>
        <taxon>Magnoliopsida</taxon>
        <taxon>eudicotyledons</taxon>
        <taxon>Gunneridae</taxon>
        <taxon>Pentapetalae</taxon>
        <taxon>asterids</taxon>
        <taxon>lamiids</taxon>
        <taxon>Lamiales</taxon>
        <taxon>Plantaginaceae</taxon>
        <taxon>Cheloneae</taxon>
        <taxon>Penstemon</taxon>
    </lineage>
</organism>
<feature type="domain" description="SWIM-type" evidence="3">
    <location>
        <begin position="422"/>
        <end position="458"/>
    </location>
</feature>